<feature type="region of interest" description="Disordered" evidence="1">
    <location>
        <begin position="1"/>
        <end position="25"/>
    </location>
</feature>
<name>A0A4Z1PDJ3_9PEZI</name>
<sequence>MMLNNEECNRKSNHRTFQKHVSPDPSQIKHFTRQNGPSPPFQSCTGSICSLVSVKNIMRTHIARLWRETQIRIQVSIGNHQNKMLVLGVNRMVGYIQLEEMGGKESRVSALTSPINQLVDSLSLTHTTPTELA</sequence>
<accession>A0A4Z1PDJ3</accession>
<evidence type="ECO:0000313" key="3">
    <source>
        <dbReference type="Proteomes" id="UP000298493"/>
    </source>
</evidence>
<proteinExistence type="predicted"/>
<dbReference type="EMBL" id="SNSC02000002">
    <property type="protein sequence ID" value="TID26613.1"/>
    <property type="molecule type" value="Genomic_DNA"/>
</dbReference>
<keyword evidence="3" id="KW-1185">Reference proteome</keyword>
<dbReference type="AlphaFoldDB" id="A0A4Z1PDJ3"/>
<reference evidence="2 3" key="1">
    <citation type="submission" date="2019-04" db="EMBL/GenBank/DDBJ databases">
        <title>High contiguity whole genome sequence and gene annotation resource for two Venturia nashicola isolates.</title>
        <authorList>
            <person name="Prokchorchik M."/>
            <person name="Won K."/>
            <person name="Lee Y."/>
            <person name="Choi E.D."/>
            <person name="Segonzac C."/>
            <person name="Sohn K.H."/>
        </authorList>
    </citation>
    <scope>NUCLEOTIDE SEQUENCE [LARGE SCALE GENOMIC DNA]</scope>
    <source>
        <strain evidence="2 3">PRI2</strain>
    </source>
</reference>
<comment type="caution">
    <text evidence="2">The sequence shown here is derived from an EMBL/GenBank/DDBJ whole genome shotgun (WGS) entry which is preliminary data.</text>
</comment>
<organism evidence="2 3">
    <name type="scientific">Venturia nashicola</name>
    <dbReference type="NCBI Taxonomy" id="86259"/>
    <lineage>
        <taxon>Eukaryota</taxon>
        <taxon>Fungi</taxon>
        <taxon>Dikarya</taxon>
        <taxon>Ascomycota</taxon>
        <taxon>Pezizomycotina</taxon>
        <taxon>Dothideomycetes</taxon>
        <taxon>Pleosporomycetidae</taxon>
        <taxon>Venturiales</taxon>
        <taxon>Venturiaceae</taxon>
        <taxon>Venturia</taxon>
    </lineage>
</organism>
<dbReference type="Proteomes" id="UP000298493">
    <property type="component" value="Unassembled WGS sequence"/>
</dbReference>
<evidence type="ECO:0000313" key="2">
    <source>
        <dbReference type="EMBL" id="TID26613.1"/>
    </source>
</evidence>
<gene>
    <name evidence="2" type="ORF">E6O75_ATG01106</name>
</gene>
<evidence type="ECO:0000256" key="1">
    <source>
        <dbReference type="SAM" id="MobiDB-lite"/>
    </source>
</evidence>
<protein>
    <submittedName>
        <fullName evidence="2">Uncharacterized protein</fullName>
    </submittedName>
</protein>